<dbReference type="Proteomes" id="UP000094172">
    <property type="component" value="Unassembled WGS sequence"/>
</dbReference>
<evidence type="ECO:0000313" key="4">
    <source>
        <dbReference type="Proteomes" id="UP000094172"/>
    </source>
</evidence>
<sequence length="158" mass="16768">MSDPHTSDLSARLRQLPGQLLLALVNGTAILVIAAALLALAATAKVTHLAETVAATMTDAVLTRVDVKPRRVLEKLDDLTAEIQSLRSALQEKTVHGGAPLDPAIDRLYERLAALETAIDQLRDGRTQLLDEATARLSLSLGQALQDFGTCKATPASP</sequence>
<name>A0A1E3VL79_9HYPH</name>
<keyword evidence="2" id="KW-0812">Transmembrane</keyword>
<keyword evidence="1" id="KW-0175">Coiled coil</keyword>
<evidence type="ECO:0000313" key="3">
    <source>
        <dbReference type="EMBL" id="ODR94051.1"/>
    </source>
</evidence>
<evidence type="ECO:0000256" key="1">
    <source>
        <dbReference type="SAM" id="Coils"/>
    </source>
</evidence>
<gene>
    <name evidence="3" type="ORF">AUC70_10775</name>
</gene>
<dbReference type="RefSeq" id="WP_069445395.1">
    <property type="nucleotide sequence ID" value="NZ_LPWE01000013.1"/>
</dbReference>
<comment type="caution">
    <text evidence="3">The sequence shown here is derived from an EMBL/GenBank/DDBJ whole genome shotgun (WGS) entry which is preliminary data.</text>
</comment>
<proteinExistence type="predicted"/>
<dbReference type="AlphaFoldDB" id="A0A1E3VL79"/>
<evidence type="ECO:0000256" key="2">
    <source>
        <dbReference type="SAM" id="Phobius"/>
    </source>
</evidence>
<organism evidence="3 4">
    <name type="scientific">Methyloceanibacter stevinii</name>
    <dbReference type="NCBI Taxonomy" id="1774970"/>
    <lineage>
        <taxon>Bacteria</taxon>
        <taxon>Pseudomonadati</taxon>
        <taxon>Pseudomonadota</taxon>
        <taxon>Alphaproteobacteria</taxon>
        <taxon>Hyphomicrobiales</taxon>
        <taxon>Hyphomicrobiaceae</taxon>
        <taxon>Methyloceanibacter</taxon>
    </lineage>
</organism>
<keyword evidence="2" id="KW-0472">Membrane</keyword>
<feature type="transmembrane region" description="Helical" evidence="2">
    <location>
        <begin position="20"/>
        <end position="42"/>
    </location>
</feature>
<reference evidence="3 4" key="1">
    <citation type="journal article" date="2016" name="Environ. Microbiol.">
        <title>New Methyloceanibacter diversity from North Sea sediments includes methanotroph containing solely the soluble methane monooxygenase.</title>
        <authorList>
            <person name="Vekeman B."/>
            <person name="Kerckhof F.M."/>
            <person name="Cremers G."/>
            <person name="de Vos P."/>
            <person name="Vandamme P."/>
            <person name="Boon N."/>
            <person name="Op den Camp H.J."/>
            <person name="Heylen K."/>
        </authorList>
    </citation>
    <scope>NUCLEOTIDE SEQUENCE [LARGE SCALE GENOMIC DNA]</scope>
    <source>
        <strain evidence="3 4">R-67176</strain>
    </source>
</reference>
<keyword evidence="4" id="KW-1185">Reference proteome</keyword>
<feature type="coiled-coil region" evidence="1">
    <location>
        <begin position="76"/>
        <end position="132"/>
    </location>
</feature>
<keyword evidence="2" id="KW-1133">Transmembrane helix</keyword>
<accession>A0A1E3VL79</accession>
<dbReference type="EMBL" id="LPWE01000013">
    <property type="protein sequence ID" value="ODR94051.1"/>
    <property type="molecule type" value="Genomic_DNA"/>
</dbReference>
<protein>
    <submittedName>
        <fullName evidence="3">Uncharacterized protein</fullName>
    </submittedName>
</protein>